<sequence length="189" mass="19820">MTFTHVVLYRAMNLGHRGSPVRAELEAALLAAGARAVRSFQTNGTVLLDPGEPGTTTADAAAERVMRAAVPRLAERSGYTHAALVRPLDDVAAAIDGDPFARTRDERTYRETLTFVDGGEPLPVDLPWTDPRDLLDLVAARPGLVLGVVRGGPGSGGDPNGAVERFTGGVATTRTLGTVRRLLAAAARG</sequence>
<evidence type="ECO:0000313" key="2">
    <source>
        <dbReference type="Proteomes" id="UP000189777"/>
    </source>
</evidence>
<dbReference type="SUPFAM" id="SSF160379">
    <property type="entry name" value="SP0830-like"/>
    <property type="match status" value="1"/>
</dbReference>
<evidence type="ECO:0000313" key="1">
    <source>
        <dbReference type="EMBL" id="SKC52017.1"/>
    </source>
</evidence>
<dbReference type="EMBL" id="FUZQ01000002">
    <property type="protein sequence ID" value="SKC52017.1"/>
    <property type="molecule type" value="Genomic_DNA"/>
</dbReference>
<organism evidence="1 2">
    <name type="scientific">Krasilnikoviella flava</name>
    <dbReference type="NCBI Taxonomy" id="526729"/>
    <lineage>
        <taxon>Bacteria</taxon>
        <taxon>Bacillati</taxon>
        <taxon>Actinomycetota</taxon>
        <taxon>Actinomycetes</taxon>
        <taxon>Micrococcales</taxon>
        <taxon>Promicromonosporaceae</taxon>
        <taxon>Krasilnikoviella</taxon>
    </lineage>
</organism>
<dbReference type="OrthoDB" id="5067020at2"/>
<dbReference type="Gene3D" id="3.30.70.1280">
    <property type="entry name" value="SP0830-like domains"/>
    <property type="match status" value="1"/>
</dbReference>
<reference evidence="1 2" key="1">
    <citation type="submission" date="2017-02" db="EMBL/GenBank/DDBJ databases">
        <authorList>
            <person name="Peterson S.W."/>
        </authorList>
    </citation>
    <scope>NUCLEOTIDE SEQUENCE [LARGE SCALE GENOMIC DNA]</scope>
    <source>
        <strain evidence="1 2">DSM 21481</strain>
    </source>
</reference>
<dbReference type="AlphaFoldDB" id="A0A1T5JKA2"/>
<dbReference type="InterPro" id="IPR012545">
    <property type="entry name" value="DUF1697"/>
</dbReference>
<proteinExistence type="predicted"/>
<dbReference type="Pfam" id="PF08002">
    <property type="entry name" value="DUF1697"/>
    <property type="match status" value="1"/>
</dbReference>
<gene>
    <name evidence="1" type="ORF">SAMN04324258_1493</name>
</gene>
<dbReference type="Proteomes" id="UP000189777">
    <property type="component" value="Unassembled WGS sequence"/>
</dbReference>
<keyword evidence="2" id="KW-1185">Reference proteome</keyword>
<name>A0A1T5JKA2_9MICO</name>
<dbReference type="RefSeq" id="WP_079572946.1">
    <property type="nucleotide sequence ID" value="NZ_FUZQ01000002.1"/>
</dbReference>
<accession>A0A1T5JKA2</accession>
<protein>
    <submittedName>
        <fullName evidence="1">Uncharacterized conserved protein, DUF1697 family</fullName>
    </submittedName>
</protein>